<proteinExistence type="predicted"/>
<evidence type="ECO:0000313" key="3">
    <source>
        <dbReference type="Proteomes" id="UP000254869"/>
    </source>
</evidence>
<keyword evidence="1" id="KW-1133">Transmembrane helix</keyword>
<evidence type="ECO:0000256" key="1">
    <source>
        <dbReference type="SAM" id="Phobius"/>
    </source>
</evidence>
<keyword evidence="3" id="KW-1185">Reference proteome</keyword>
<dbReference type="STRING" id="1210086.GCA_001613105_07050"/>
<feature type="transmembrane region" description="Helical" evidence="1">
    <location>
        <begin position="17"/>
        <end position="42"/>
    </location>
</feature>
<accession>A0A370HSE9</accession>
<dbReference type="AlphaFoldDB" id="A0A370HSE9"/>
<keyword evidence="1" id="KW-0472">Membrane</keyword>
<reference evidence="2 3" key="1">
    <citation type="submission" date="2018-07" db="EMBL/GenBank/DDBJ databases">
        <title>Genomic Encyclopedia of Type Strains, Phase IV (KMG-IV): sequencing the most valuable type-strain genomes for metagenomic binning, comparative biology and taxonomic classification.</title>
        <authorList>
            <person name="Goeker M."/>
        </authorList>
    </citation>
    <scope>NUCLEOTIDE SEQUENCE [LARGE SCALE GENOMIC DNA]</scope>
    <source>
        <strain evidence="2 3">DSM 44290</strain>
    </source>
</reference>
<dbReference type="RefSeq" id="WP_068006889.1">
    <property type="nucleotide sequence ID" value="NZ_QQBC01000014.1"/>
</dbReference>
<gene>
    <name evidence="2" type="ORF">DFR76_114163</name>
</gene>
<organism evidence="2 3">
    <name type="scientific">Nocardia pseudobrasiliensis</name>
    <dbReference type="NCBI Taxonomy" id="45979"/>
    <lineage>
        <taxon>Bacteria</taxon>
        <taxon>Bacillati</taxon>
        <taxon>Actinomycetota</taxon>
        <taxon>Actinomycetes</taxon>
        <taxon>Mycobacteriales</taxon>
        <taxon>Nocardiaceae</taxon>
        <taxon>Nocardia</taxon>
    </lineage>
</organism>
<protein>
    <submittedName>
        <fullName evidence="2">Uncharacterized protein</fullName>
    </submittedName>
</protein>
<name>A0A370HSE9_9NOCA</name>
<feature type="transmembrane region" description="Helical" evidence="1">
    <location>
        <begin position="48"/>
        <end position="71"/>
    </location>
</feature>
<dbReference type="EMBL" id="QQBC01000014">
    <property type="protein sequence ID" value="RDI61438.1"/>
    <property type="molecule type" value="Genomic_DNA"/>
</dbReference>
<dbReference type="Proteomes" id="UP000254869">
    <property type="component" value="Unassembled WGS sequence"/>
</dbReference>
<keyword evidence="1" id="KW-0812">Transmembrane</keyword>
<evidence type="ECO:0000313" key="2">
    <source>
        <dbReference type="EMBL" id="RDI61438.1"/>
    </source>
</evidence>
<comment type="caution">
    <text evidence="2">The sequence shown here is derived from an EMBL/GenBank/DDBJ whole genome shotgun (WGS) entry which is preliminary data.</text>
</comment>
<sequence length="77" mass="8195">MPDSVSNPTPRRSGRSLLYVALGLFAIGLVAIIAVFVVPLVSDARPGVWLYLIAMAATSLGLLLGIVFALWSGRRAR</sequence>